<dbReference type="AlphaFoldDB" id="A0A285CJQ5"/>
<evidence type="ECO:0008006" key="3">
    <source>
        <dbReference type="Google" id="ProtNLM"/>
    </source>
</evidence>
<name>A0A285CJQ5_9BACI</name>
<accession>A0A285CJQ5</accession>
<reference evidence="1 2" key="1">
    <citation type="submission" date="2017-08" db="EMBL/GenBank/DDBJ databases">
        <authorList>
            <person name="de Groot N.N."/>
        </authorList>
    </citation>
    <scope>NUCLEOTIDE SEQUENCE [LARGE SCALE GENOMIC DNA]</scope>
    <source>
        <strain evidence="1 2">JC228</strain>
    </source>
</reference>
<dbReference type="EMBL" id="OAOP01000002">
    <property type="protein sequence ID" value="SNX67831.1"/>
    <property type="molecule type" value="Genomic_DNA"/>
</dbReference>
<proteinExistence type="predicted"/>
<dbReference type="Proteomes" id="UP000219546">
    <property type="component" value="Unassembled WGS sequence"/>
</dbReference>
<dbReference type="SUPFAM" id="SSF57938">
    <property type="entry name" value="DnaJ/Hsp40 cysteine-rich domain"/>
    <property type="match status" value="1"/>
</dbReference>
<evidence type="ECO:0000313" key="1">
    <source>
        <dbReference type="EMBL" id="SNX67831.1"/>
    </source>
</evidence>
<dbReference type="InterPro" id="IPR036410">
    <property type="entry name" value="HSP_DnaJ_Cys-rich_dom_sf"/>
</dbReference>
<sequence>MKVIAICRKCNGTGTVKSYGMISKNCPVCKGKGKTVVKVKDLKKDYQNL</sequence>
<protein>
    <recommendedName>
        <fullName evidence="3">Molecular chaperone DnaJ</fullName>
    </recommendedName>
</protein>
<organism evidence="1 2">
    <name type="scientific">Bacillus oleivorans</name>
    <dbReference type="NCBI Taxonomy" id="1448271"/>
    <lineage>
        <taxon>Bacteria</taxon>
        <taxon>Bacillati</taxon>
        <taxon>Bacillota</taxon>
        <taxon>Bacilli</taxon>
        <taxon>Bacillales</taxon>
        <taxon>Bacillaceae</taxon>
        <taxon>Bacillus</taxon>
    </lineage>
</organism>
<keyword evidence="2" id="KW-1185">Reference proteome</keyword>
<dbReference type="Gene3D" id="6.20.20.10">
    <property type="match status" value="1"/>
</dbReference>
<evidence type="ECO:0000313" key="2">
    <source>
        <dbReference type="Proteomes" id="UP000219546"/>
    </source>
</evidence>
<dbReference type="RefSeq" id="WP_179714162.1">
    <property type="nucleotide sequence ID" value="NZ_JBEPMQ010000013.1"/>
</dbReference>
<gene>
    <name evidence="1" type="ORF">SAMN05877753_10235</name>
</gene>